<dbReference type="InterPro" id="IPR007055">
    <property type="entry name" value="BON_dom"/>
</dbReference>
<dbReference type="InterPro" id="IPR014004">
    <property type="entry name" value="Transpt-assoc_nodulatn_dom_bac"/>
</dbReference>
<keyword evidence="3" id="KW-1185">Reference proteome</keyword>
<dbReference type="EMBL" id="LT607409">
    <property type="protein sequence ID" value="SCE92323.1"/>
    <property type="molecule type" value="Genomic_DNA"/>
</dbReference>
<dbReference type="AlphaFoldDB" id="A0A1C4W817"/>
<dbReference type="eggNOG" id="COG2823">
    <property type="taxonomic scope" value="Bacteria"/>
</dbReference>
<feature type="domain" description="BON" evidence="1">
    <location>
        <begin position="159"/>
        <end position="225"/>
    </location>
</feature>
<feature type="domain" description="BON" evidence="1">
    <location>
        <begin position="12"/>
        <end position="80"/>
    </location>
</feature>
<dbReference type="PANTHER" id="PTHR34606:SF15">
    <property type="entry name" value="BON DOMAIN-CONTAINING PROTEIN"/>
    <property type="match status" value="1"/>
</dbReference>
<protein>
    <submittedName>
        <fullName evidence="2">Osmotically-inducible protein OsmY, contains BON domain</fullName>
    </submittedName>
</protein>
<name>A0A1C4W817_9ACTN</name>
<evidence type="ECO:0000259" key="1">
    <source>
        <dbReference type="PROSITE" id="PS50914"/>
    </source>
</evidence>
<organism evidence="2 3">
    <name type="scientific">Micromonospora chokoriensis</name>
    <dbReference type="NCBI Taxonomy" id="356851"/>
    <lineage>
        <taxon>Bacteria</taxon>
        <taxon>Bacillati</taxon>
        <taxon>Actinomycetota</taxon>
        <taxon>Actinomycetes</taxon>
        <taxon>Micromonosporales</taxon>
        <taxon>Micromonosporaceae</taxon>
        <taxon>Micromonospora</taxon>
    </lineage>
</organism>
<evidence type="ECO:0000313" key="3">
    <source>
        <dbReference type="Proteomes" id="UP000198224"/>
    </source>
</evidence>
<dbReference type="Proteomes" id="UP000198224">
    <property type="component" value="Chromosome I"/>
</dbReference>
<accession>A0A1C4W817</accession>
<dbReference type="PANTHER" id="PTHR34606">
    <property type="entry name" value="BON DOMAIN-CONTAINING PROTEIN"/>
    <property type="match status" value="1"/>
</dbReference>
<dbReference type="SMART" id="SM00749">
    <property type="entry name" value="BON"/>
    <property type="match status" value="3"/>
</dbReference>
<gene>
    <name evidence="2" type="ORF">GA0070612_2219</name>
</gene>
<dbReference type="PROSITE" id="PS50914">
    <property type="entry name" value="BON"/>
    <property type="match status" value="3"/>
</dbReference>
<evidence type="ECO:0000313" key="2">
    <source>
        <dbReference type="EMBL" id="SCE92323.1"/>
    </source>
</evidence>
<proteinExistence type="predicted"/>
<dbReference type="Pfam" id="PF04972">
    <property type="entry name" value="BON"/>
    <property type="match status" value="3"/>
</dbReference>
<feature type="domain" description="BON" evidence="1">
    <location>
        <begin position="87"/>
        <end position="155"/>
    </location>
</feature>
<dbReference type="InterPro" id="IPR051686">
    <property type="entry name" value="Lipoprotein_DolP"/>
</dbReference>
<dbReference type="Gene3D" id="3.30.1340.30">
    <property type="match status" value="3"/>
</dbReference>
<reference evidence="3" key="1">
    <citation type="submission" date="2016-06" db="EMBL/GenBank/DDBJ databases">
        <authorList>
            <person name="Varghese N."/>
            <person name="Submissions Spin"/>
        </authorList>
    </citation>
    <scope>NUCLEOTIDE SEQUENCE [LARGE SCALE GENOMIC DNA]</scope>
    <source>
        <strain evidence="3">DSM 45160</strain>
    </source>
</reference>
<sequence>MGVVTDVVDVRDDQRIQRDVLAQLAWDAQLQPNEIGVSVDEGVVTLTGFVDGAARSWAAIRCAQRVRGVRAVADEIEVRLPGTPGRTDGEVAIAAARALEWDSFVPAERLDVTVANGWLMLRGEVEFGWQRRAAEGAVRRLDGVRGITNLIEVRPPAAPAELLRRDVQRALARTIGAERVTVEVDGDTLVLAGVVRSWWERDQVERVAWSAPGVRVVHDQLLVGG</sequence>